<dbReference type="InterPro" id="IPR001650">
    <property type="entry name" value="Helicase_C-like"/>
</dbReference>
<dbReference type="RefSeq" id="WP_153925244.1">
    <property type="nucleotide sequence ID" value="NZ_JACRWE010000001.1"/>
</dbReference>
<dbReference type="PROSITE" id="PS51194">
    <property type="entry name" value="HELICASE_CTER"/>
    <property type="match status" value="1"/>
</dbReference>
<name>A0ABR7JLK1_9FIRM</name>
<dbReference type="InterPro" id="IPR050742">
    <property type="entry name" value="Helicase_Restrict-Modif_Enz"/>
</dbReference>
<dbReference type="Pfam" id="PF00271">
    <property type="entry name" value="Helicase_C"/>
    <property type="match status" value="1"/>
</dbReference>
<dbReference type="InterPro" id="IPR006935">
    <property type="entry name" value="Helicase/UvrB_N"/>
</dbReference>
<dbReference type="SMART" id="SM00487">
    <property type="entry name" value="DEXDc"/>
    <property type="match status" value="1"/>
</dbReference>
<dbReference type="InterPro" id="IPR014001">
    <property type="entry name" value="Helicase_ATP-bd"/>
</dbReference>
<proteinExistence type="predicted"/>
<feature type="coiled-coil region" evidence="1">
    <location>
        <begin position="358"/>
        <end position="394"/>
    </location>
</feature>
<gene>
    <name evidence="4" type="ORF">H8923_01795</name>
</gene>
<keyword evidence="5" id="KW-1185">Reference proteome</keyword>
<dbReference type="EMBL" id="JACRWE010000001">
    <property type="protein sequence ID" value="MBC5995481.1"/>
    <property type="molecule type" value="Genomic_DNA"/>
</dbReference>
<keyword evidence="4" id="KW-0547">Nucleotide-binding</keyword>
<keyword evidence="4" id="KW-0067">ATP-binding</keyword>
<evidence type="ECO:0000256" key="1">
    <source>
        <dbReference type="SAM" id="Coils"/>
    </source>
</evidence>
<keyword evidence="1" id="KW-0175">Coiled coil</keyword>
<feature type="domain" description="Helicase ATP-binding" evidence="2">
    <location>
        <begin position="14"/>
        <end position="166"/>
    </location>
</feature>
<evidence type="ECO:0000259" key="3">
    <source>
        <dbReference type="PROSITE" id="PS51194"/>
    </source>
</evidence>
<reference evidence="4 5" key="1">
    <citation type="submission" date="2020-08" db="EMBL/GenBank/DDBJ databases">
        <authorList>
            <person name="Liu C."/>
            <person name="Sun Q."/>
        </authorList>
    </citation>
    <scope>NUCLEOTIDE SEQUENCE [LARGE SCALE GENOMIC DNA]</scope>
    <source>
        <strain evidence="4 5">NSJ-18</strain>
    </source>
</reference>
<dbReference type="Pfam" id="PF04851">
    <property type="entry name" value="ResIII"/>
    <property type="match status" value="1"/>
</dbReference>
<accession>A0ABR7JLK1</accession>
<dbReference type="PANTHER" id="PTHR47396">
    <property type="entry name" value="TYPE I RESTRICTION ENZYME ECOKI R PROTEIN"/>
    <property type="match status" value="1"/>
</dbReference>
<dbReference type="GO" id="GO:0004386">
    <property type="term" value="F:helicase activity"/>
    <property type="evidence" value="ECO:0007669"/>
    <property type="project" value="UniProtKB-KW"/>
</dbReference>
<evidence type="ECO:0000313" key="4">
    <source>
        <dbReference type="EMBL" id="MBC5995481.1"/>
    </source>
</evidence>
<sequence length="533" mass="61709">MIELRDYQIECVDKILNMKDGNKICYLPTGSGKTIIMSEIARRLTGRVLIVVDQQELRQQSIDKIKMICGENESVGSVQGKLDDVYKRIVVATRQSLIHPKSDRLHRILENGNFEIVMFDECHRAVHQIQTIINKINATIVVGFSATPWNVELRSIFDGFIYEKDTIEMIENGYLCDVNCLAVKSNTDLSTVSVVAGEFNQKQLSDTVDNASRNSLIVKAYKEYASDRKHTVIFATSIDHATNLANAFNLNNISARSLDSTISSDERERVLNDFKKGKYKVLVNCQILTTGFDFDALSCIIMAAPTKSKIKYVQQLGRGLRLYEDKKDCLVLDIADNYKNNLMSMKSIFDVNDSETILKAKERKEYEKREQERRLEEQRKIEEEEERIRLEQINLFNQDIHNLQDASNLDWYFGSVNKSDVAILSSNANTDFYIVKYNNLYYSYKYKKLDGYKYKLEIISESSSLLEILQEVEKLAIQYGSSFINKNNRKSWKQDKATVKQINACKSERIKTKWDAHKHFSRRNMWYALRDIF</sequence>
<evidence type="ECO:0000259" key="2">
    <source>
        <dbReference type="PROSITE" id="PS51192"/>
    </source>
</evidence>
<dbReference type="SUPFAM" id="SSF52540">
    <property type="entry name" value="P-loop containing nucleoside triphosphate hydrolases"/>
    <property type="match status" value="1"/>
</dbReference>
<dbReference type="PROSITE" id="PS51192">
    <property type="entry name" value="HELICASE_ATP_BIND_1"/>
    <property type="match status" value="1"/>
</dbReference>
<keyword evidence="4" id="KW-0347">Helicase</keyword>
<dbReference type="Proteomes" id="UP000609849">
    <property type="component" value="Unassembled WGS sequence"/>
</dbReference>
<evidence type="ECO:0000313" key="5">
    <source>
        <dbReference type="Proteomes" id="UP000609849"/>
    </source>
</evidence>
<feature type="domain" description="Helicase C-terminal" evidence="3">
    <location>
        <begin position="216"/>
        <end position="364"/>
    </location>
</feature>
<organism evidence="4 5">
    <name type="scientific">Romboutsia faecis</name>
    <dbReference type="NCBI Taxonomy" id="2764597"/>
    <lineage>
        <taxon>Bacteria</taxon>
        <taxon>Bacillati</taxon>
        <taxon>Bacillota</taxon>
        <taxon>Clostridia</taxon>
        <taxon>Peptostreptococcales</taxon>
        <taxon>Peptostreptococcaceae</taxon>
        <taxon>Romboutsia</taxon>
    </lineage>
</organism>
<dbReference type="InterPro" id="IPR027417">
    <property type="entry name" value="P-loop_NTPase"/>
</dbReference>
<protein>
    <submittedName>
        <fullName evidence="4">DEAD/DEAH box helicase</fullName>
    </submittedName>
</protein>
<dbReference type="PANTHER" id="PTHR47396:SF1">
    <property type="entry name" value="ATP-DEPENDENT HELICASE IRC3-RELATED"/>
    <property type="match status" value="1"/>
</dbReference>
<dbReference type="Gene3D" id="3.40.50.300">
    <property type="entry name" value="P-loop containing nucleotide triphosphate hydrolases"/>
    <property type="match status" value="2"/>
</dbReference>
<dbReference type="SMART" id="SM00490">
    <property type="entry name" value="HELICc"/>
    <property type="match status" value="1"/>
</dbReference>
<keyword evidence="4" id="KW-0378">Hydrolase</keyword>
<comment type="caution">
    <text evidence="4">The sequence shown here is derived from an EMBL/GenBank/DDBJ whole genome shotgun (WGS) entry which is preliminary data.</text>
</comment>